<organism evidence="4 5">
    <name type="scientific">Okeanomitos corallinicola TIOX110</name>
    <dbReference type="NCBI Taxonomy" id="3133117"/>
    <lineage>
        <taxon>Bacteria</taxon>
        <taxon>Bacillati</taxon>
        <taxon>Cyanobacteriota</taxon>
        <taxon>Cyanophyceae</taxon>
        <taxon>Nostocales</taxon>
        <taxon>Aphanizomenonaceae</taxon>
        <taxon>Okeanomitos</taxon>
    </lineage>
</organism>
<dbReference type="PANTHER" id="PTHR33222:SF4">
    <property type="entry name" value="PROTEIN CURVATURE THYLAKOID 1A, CHLOROPLASTIC"/>
    <property type="match status" value="1"/>
</dbReference>
<keyword evidence="2" id="KW-0812">Transmembrane</keyword>
<evidence type="ECO:0000313" key="4">
    <source>
        <dbReference type="EMBL" id="WZB89013.1"/>
    </source>
</evidence>
<feature type="transmembrane region" description="Helical" evidence="2">
    <location>
        <begin position="71"/>
        <end position="92"/>
    </location>
</feature>
<reference evidence="4 5" key="1">
    <citation type="submission" date="2024-04" db="EMBL/GenBank/DDBJ databases">
        <title>Okeanomitos corallinicola gen. &amp; sp. nov. (Nostocales, Cyanobacteria), a new toxic marine heterocyst-forming cyanobacterium from a coral reef.</title>
        <authorList>
            <person name="Li H."/>
            <person name="Li R."/>
            <person name="Kang J."/>
            <person name="Hii K.S."/>
            <person name="Mohamed H.F."/>
            <person name="Xu X."/>
            <person name="Luo Z."/>
        </authorList>
    </citation>
    <scope>NUCLEOTIDE SEQUENCE [LARGE SCALE GENOMIC DNA]</scope>
    <source>
        <strain evidence="4 5">TIOX110</strain>
    </source>
</reference>
<protein>
    <submittedName>
        <fullName evidence="4">CAAD domain-containing protein</fullName>
    </submittedName>
</protein>
<keyword evidence="2" id="KW-1133">Transmembrane helix</keyword>
<evidence type="ECO:0000256" key="2">
    <source>
        <dbReference type="SAM" id="Phobius"/>
    </source>
</evidence>
<proteinExistence type="predicted"/>
<dbReference type="InterPro" id="IPR025564">
    <property type="entry name" value="CAAD_dom"/>
</dbReference>
<accession>A0ABZ2UUD0</accession>
<evidence type="ECO:0000259" key="3">
    <source>
        <dbReference type="Pfam" id="PF14159"/>
    </source>
</evidence>
<evidence type="ECO:0000256" key="1">
    <source>
        <dbReference type="ARBA" id="ARBA00004141"/>
    </source>
</evidence>
<feature type="domain" description="Cyanobacterial aminoacyl-tRNA synthetase CAAD" evidence="3">
    <location>
        <begin position="60"/>
        <end position="143"/>
    </location>
</feature>
<name>A0ABZ2UUD0_9CYAN</name>
<sequence>METQQPDSTPSVQPEDAFSLGAEKTGNLSKFSPTNTSNSQSQWQQTLKQVVSILDQLPTYLGSFIDNNKQAILSIVFILSALITVKILVAVLDAVNGVPLLAPIFEIIGIFYAIWFTIRYLLKSESRKELSLKVSAFKQQLLG</sequence>
<dbReference type="Pfam" id="PF14159">
    <property type="entry name" value="CAAD"/>
    <property type="match status" value="1"/>
</dbReference>
<dbReference type="Proteomes" id="UP001483337">
    <property type="component" value="Chromosome"/>
</dbReference>
<keyword evidence="2" id="KW-0472">Membrane</keyword>
<dbReference type="InterPro" id="IPR033344">
    <property type="entry name" value="CURT1"/>
</dbReference>
<dbReference type="PANTHER" id="PTHR33222">
    <property type="match status" value="1"/>
</dbReference>
<dbReference type="EMBL" id="CP150886">
    <property type="protein sequence ID" value="WZB89013.1"/>
    <property type="molecule type" value="Genomic_DNA"/>
</dbReference>
<keyword evidence="5" id="KW-1185">Reference proteome</keyword>
<dbReference type="RefSeq" id="WP_353931918.1">
    <property type="nucleotide sequence ID" value="NZ_CP150886.1"/>
</dbReference>
<feature type="transmembrane region" description="Helical" evidence="2">
    <location>
        <begin position="98"/>
        <end position="122"/>
    </location>
</feature>
<comment type="subcellular location">
    <subcellularLocation>
        <location evidence="1">Membrane</location>
        <topology evidence="1">Multi-pass membrane protein</topology>
    </subcellularLocation>
</comment>
<evidence type="ECO:0000313" key="5">
    <source>
        <dbReference type="Proteomes" id="UP001483337"/>
    </source>
</evidence>
<gene>
    <name evidence="4" type="ORF">WJM97_04860</name>
</gene>